<dbReference type="SUPFAM" id="SSF53335">
    <property type="entry name" value="S-adenosyl-L-methionine-dependent methyltransferases"/>
    <property type="match status" value="1"/>
</dbReference>
<comment type="catalytic activity">
    <reaction evidence="1">
        <text>L-glutamyl-[protein] + S-adenosyl-L-methionine = [protein]-L-glutamate 5-O-methyl ester + S-adenosyl-L-homocysteine</text>
        <dbReference type="Rhea" id="RHEA:24452"/>
        <dbReference type="Rhea" id="RHEA-COMP:10208"/>
        <dbReference type="Rhea" id="RHEA-COMP:10311"/>
        <dbReference type="ChEBI" id="CHEBI:29973"/>
        <dbReference type="ChEBI" id="CHEBI:57856"/>
        <dbReference type="ChEBI" id="CHEBI:59789"/>
        <dbReference type="ChEBI" id="CHEBI:82795"/>
        <dbReference type="EC" id="2.1.1.80"/>
    </reaction>
</comment>
<dbReference type="GO" id="GO:0032259">
    <property type="term" value="P:methylation"/>
    <property type="evidence" value="ECO:0007669"/>
    <property type="project" value="UniProtKB-KW"/>
</dbReference>
<dbReference type="Pfam" id="PF03705">
    <property type="entry name" value="CheR_N"/>
    <property type="match status" value="1"/>
</dbReference>
<evidence type="ECO:0000259" key="6">
    <source>
        <dbReference type="PROSITE" id="PS50123"/>
    </source>
</evidence>
<organism evidence="7">
    <name type="scientific">hydrothermal vent metagenome</name>
    <dbReference type="NCBI Taxonomy" id="652676"/>
    <lineage>
        <taxon>unclassified sequences</taxon>
        <taxon>metagenomes</taxon>
        <taxon>ecological metagenomes</taxon>
    </lineage>
</organism>
<evidence type="ECO:0000313" key="7">
    <source>
        <dbReference type="EMBL" id="VAX00652.1"/>
    </source>
</evidence>
<sequence>MGVLSAGNQLALNKRREFVFMEKDFNFIVKLVGERTGIVLSDSKREMVYSRLTRRIRELGIKDFTTYCNMLRDGDPNELVNFTNALTTNLTSFFREPHHFEYLANTVLPAIEANKTNRSLRIWSAGCSSGEEPYTIAMTVREILPENSGWDIKIMATDLDSNMVEKAQTGIYVDERVTGIDKKRLKRWFVKGKGQNVGKVRIKPELQKIITFKQLNLLNDWPMREPMDVIFCRNVVIYFNKDTQKILFSRYSELIADHGHLFIGHSESLNKVSDDFKLIGKTIYQKIS</sequence>
<dbReference type="InterPro" id="IPR050903">
    <property type="entry name" value="Bact_Chemotaxis_MeTrfase"/>
</dbReference>
<dbReference type="PANTHER" id="PTHR24422">
    <property type="entry name" value="CHEMOTAXIS PROTEIN METHYLTRANSFERASE"/>
    <property type="match status" value="1"/>
</dbReference>
<evidence type="ECO:0000256" key="2">
    <source>
        <dbReference type="ARBA" id="ARBA00012534"/>
    </source>
</evidence>
<dbReference type="SMART" id="SM00138">
    <property type="entry name" value="MeTrc"/>
    <property type="match status" value="1"/>
</dbReference>
<gene>
    <name evidence="7" type="ORF">MNBD_GAMMA21-234</name>
</gene>
<evidence type="ECO:0000256" key="4">
    <source>
        <dbReference type="ARBA" id="ARBA00022679"/>
    </source>
</evidence>
<evidence type="ECO:0000256" key="3">
    <source>
        <dbReference type="ARBA" id="ARBA00022603"/>
    </source>
</evidence>
<dbReference type="Pfam" id="PF01739">
    <property type="entry name" value="CheR"/>
    <property type="match status" value="1"/>
</dbReference>
<dbReference type="InterPro" id="IPR022642">
    <property type="entry name" value="CheR_C"/>
</dbReference>
<dbReference type="InterPro" id="IPR026024">
    <property type="entry name" value="Chemotaxis_MeTrfase_CheR"/>
</dbReference>
<evidence type="ECO:0000256" key="1">
    <source>
        <dbReference type="ARBA" id="ARBA00001541"/>
    </source>
</evidence>
<dbReference type="InterPro" id="IPR036804">
    <property type="entry name" value="CheR_N_sf"/>
</dbReference>
<dbReference type="PROSITE" id="PS50123">
    <property type="entry name" value="CHER"/>
    <property type="match status" value="1"/>
</dbReference>
<feature type="domain" description="CheR-type methyltransferase" evidence="6">
    <location>
        <begin position="13"/>
        <end position="288"/>
    </location>
</feature>
<dbReference type="PRINTS" id="PR00996">
    <property type="entry name" value="CHERMTFRASE"/>
</dbReference>
<accession>A0A3B1A9F1</accession>
<dbReference type="GO" id="GO:0008983">
    <property type="term" value="F:protein-glutamate O-methyltransferase activity"/>
    <property type="evidence" value="ECO:0007669"/>
    <property type="project" value="UniProtKB-EC"/>
</dbReference>
<dbReference type="Gene3D" id="3.40.50.150">
    <property type="entry name" value="Vaccinia Virus protein VP39"/>
    <property type="match status" value="1"/>
</dbReference>
<protein>
    <recommendedName>
        <fullName evidence="2">protein-glutamate O-methyltransferase</fullName>
        <ecNumber evidence="2">2.1.1.80</ecNumber>
    </recommendedName>
</protein>
<dbReference type="Gene3D" id="1.10.155.10">
    <property type="entry name" value="Chemotaxis receptor methyltransferase CheR, N-terminal domain"/>
    <property type="match status" value="1"/>
</dbReference>
<dbReference type="SUPFAM" id="SSF47757">
    <property type="entry name" value="Chemotaxis receptor methyltransferase CheR, N-terminal domain"/>
    <property type="match status" value="1"/>
</dbReference>
<dbReference type="PANTHER" id="PTHR24422:SF19">
    <property type="entry name" value="CHEMOTAXIS PROTEIN METHYLTRANSFERASE"/>
    <property type="match status" value="1"/>
</dbReference>
<keyword evidence="3 7" id="KW-0489">Methyltransferase</keyword>
<proteinExistence type="predicted"/>
<dbReference type="PIRSF" id="PIRSF000410">
    <property type="entry name" value="CheR"/>
    <property type="match status" value="1"/>
</dbReference>
<dbReference type="InterPro" id="IPR000780">
    <property type="entry name" value="CheR_MeTrfase"/>
</dbReference>
<dbReference type="InterPro" id="IPR022641">
    <property type="entry name" value="CheR_N"/>
</dbReference>
<evidence type="ECO:0000256" key="5">
    <source>
        <dbReference type="ARBA" id="ARBA00022691"/>
    </source>
</evidence>
<reference evidence="7" key="1">
    <citation type="submission" date="2018-06" db="EMBL/GenBank/DDBJ databases">
        <authorList>
            <person name="Zhirakovskaya E."/>
        </authorList>
    </citation>
    <scope>NUCLEOTIDE SEQUENCE</scope>
</reference>
<dbReference type="EC" id="2.1.1.80" evidence="2"/>
<dbReference type="AlphaFoldDB" id="A0A3B1A9F1"/>
<dbReference type="EMBL" id="UOFR01000078">
    <property type="protein sequence ID" value="VAX00652.1"/>
    <property type="molecule type" value="Genomic_DNA"/>
</dbReference>
<dbReference type="InterPro" id="IPR029063">
    <property type="entry name" value="SAM-dependent_MTases_sf"/>
</dbReference>
<keyword evidence="4 7" id="KW-0808">Transferase</keyword>
<name>A0A3B1A9F1_9ZZZZ</name>
<keyword evidence="5" id="KW-0949">S-adenosyl-L-methionine</keyword>